<dbReference type="InterPro" id="IPR027417">
    <property type="entry name" value="P-loop_NTPase"/>
</dbReference>
<dbReference type="Gene3D" id="3.40.50.300">
    <property type="entry name" value="P-loop containing nucleotide triphosphate hydrolases"/>
    <property type="match status" value="1"/>
</dbReference>
<accession>A0A2A8D497</accession>
<evidence type="ECO:0000313" key="2">
    <source>
        <dbReference type="EMBL" id="PEN15759.1"/>
    </source>
</evidence>
<evidence type="ECO:0000256" key="1">
    <source>
        <dbReference type="SAM" id="MobiDB-lite"/>
    </source>
</evidence>
<dbReference type="RefSeq" id="WP_098043012.1">
    <property type="nucleotide sequence ID" value="NZ_PDEV01000004.1"/>
</dbReference>
<dbReference type="EMBL" id="PDEV01000004">
    <property type="protein sequence ID" value="PEN15759.1"/>
    <property type="molecule type" value="Genomic_DNA"/>
</dbReference>
<reference evidence="2" key="1">
    <citation type="submission" date="2017-10" db="EMBL/GenBank/DDBJ databases">
        <title>Kefir isolates.</title>
        <authorList>
            <person name="Kim Y."/>
            <person name="Blasche S."/>
        </authorList>
    </citation>
    <scope>NUCLEOTIDE SEQUENCE [LARGE SCALE GENOMIC DNA]</scope>
    <source>
        <strain evidence="2">OG2-2</strain>
    </source>
</reference>
<evidence type="ECO:0008006" key="4">
    <source>
        <dbReference type="Google" id="ProtNLM"/>
    </source>
</evidence>
<dbReference type="Proteomes" id="UP000219947">
    <property type="component" value="Unassembled WGS sequence"/>
</dbReference>
<comment type="caution">
    <text evidence="2">The sequence shown here is derived from an EMBL/GenBank/DDBJ whole genome shotgun (WGS) entry which is preliminary data.</text>
</comment>
<protein>
    <recommendedName>
        <fullName evidence="4">Multidrug ABC transporter ATPase</fullName>
    </recommendedName>
</protein>
<keyword evidence="3" id="KW-1185">Reference proteome</keyword>
<gene>
    <name evidence="2" type="ORF">CRM92_09150</name>
</gene>
<organism evidence="2 3">
    <name type="scientific">Rothia dentocariosa</name>
    <dbReference type="NCBI Taxonomy" id="2047"/>
    <lineage>
        <taxon>Bacteria</taxon>
        <taxon>Bacillati</taxon>
        <taxon>Actinomycetota</taxon>
        <taxon>Actinomycetes</taxon>
        <taxon>Micrococcales</taxon>
        <taxon>Micrococcaceae</taxon>
        <taxon>Rothia</taxon>
    </lineage>
</organism>
<feature type="region of interest" description="Disordered" evidence="1">
    <location>
        <begin position="227"/>
        <end position="309"/>
    </location>
</feature>
<proteinExistence type="predicted"/>
<dbReference type="SUPFAM" id="SSF52540">
    <property type="entry name" value="P-loop containing nucleoside triphosphate hydrolases"/>
    <property type="match status" value="1"/>
</dbReference>
<sequence length="309" mass="34794">MLTADDIWARGRHKALFGRTSLTVERGEVILIQADSQIERTSLSLGLTGRLKLSGGTLSWDHRSPVSLRHLRSISDIIDSPEVTAPEVHMRVHDYVSEMLSYSLPFFGRPRASHWLEQNDLGELDRLWTEQLTGEQNIRLMSALAAHTRSDLLVFDTPSRHLDHTRMWLPYLQELAENEDDPRAVIAVVPHISESWDGKTAVVGDAHEDLEETPQDARESIRLTVAREETDSSLDDLLGGGDHHDDDHSDPNDRETLESEDPGEKVQTVRSPQEDSAVNASEVSESLLEDHEEQLEELSNPKNPAEKEQ</sequence>
<evidence type="ECO:0000313" key="3">
    <source>
        <dbReference type="Proteomes" id="UP000219947"/>
    </source>
</evidence>
<name>A0A2A8D497_9MICC</name>
<feature type="compositionally biased region" description="Basic and acidic residues" evidence="1">
    <location>
        <begin position="241"/>
        <end position="257"/>
    </location>
</feature>
<dbReference type="AlphaFoldDB" id="A0A2A8D497"/>
<feature type="compositionally biased region" description="Polar residues" evidence="1">
    <location>
        <begin position="268"/>
        <end position="283"/>
    </location>
</feature>